<sequence>MKALLELETGSDDLLSGDPKLTALSSLLSRLKTLAPPKLHPPPPPPRLRDLLLRCPVGGGGGGDEISASPAHRVRAPVVDRPPLHRPAALPELPRARRVNALDRPRVRLSQGYDRGFQSSSSGRRLLRRRDPAVGPELVEDRPGARPRRRSSPSPQRADLVDPEPIVDLLHATARSPGSSRSCRPSPNPRRGQRPGFGHGARDPPTTARKDADRRHDRPGPDRGADGAPEVVRPVGDRGGSGGAGVPVRRDGMSEVAAFQMEVGEAAAQSDERKLKRQVLRRVEGVDCGR</sequence>
<accession>A0A5P1FF27</accession>
<evidence type="ECO:0000313" key="2">
    <source>
        <dbReference type="EMBL" id="ONK76712.1"/>
    </source>
</evidence>
<proteinExistence type="predicted"/>
<dbReference type="Gramene" id="ONK76712">
    <property type="protein sequence ID" value="ONK76712"/>
    <property type="gene ID" value="A4U43_C03F31340"/>
</dbReference>
<evidence type="ECO:0000256" key="1">
    <source>
        <dbReference type="SAM" id="MobiDB-lite"/>
    </source>
</evidence>
<reference evidence="3" key="1">
    <citation type="journal article" date="2017" name="Nat. Commun.">
        <title>The asparagus genome sheds light on the origin and evolution of a young Y chromosome.</title>
        <authorList>
            <person name="Harkess A."/>
            <person name="Zhou J."/>
            <person name="Xu C."/>
            <person name="Bowers J.E."/>
            <person name="Van der Hulst R."/>
            <person name="Ayyampalayam S."/>
            <person name="Mercati F."/>
            <person name="Riccardi P."/>
            <person name="McKain M.R."/>
            <person name="Kakrana A."/>
            <person name="Tang H."/>
            <person name="Ray J."/>
            <person name="Groenendijk J."/>
            <person name="Arikit S."/>
            <person name="Mathioni S.M."/>
            <person name="Nakano M."/>
            <person name="Shan H."/>
            <person name="Telgmann-Rauber A."/>
            <person name="Kanno A."/>
            <person name="Yue Z."/>
            <person name="Chen H."/>
            <person name="Li W."/>
            <person name="Chen Y."/>
            <person name="Xu X."/>
            <person name="Zhang Y."/>
            <person name="Luo S."/>
            <person name="Chen H."/>
            <person name="Gao J."/>
            <person name="Mao Z."/>
            <person name="Pires J.C."/>
            <person name="Luo M."/>
            <person name="Kudrna D."/>
            <person name="Wing R.A."/>
            <person name="Meyers B.C."/>
            <person name="Yi K."/>
            <person name="Kong H."/>
            <person name="Lavrijsen P."/>
            <person name="Sunseri F."/>
            <person name="Falavigna A."/>
            <person name="Ye Y."/>
            <person name="Leebens-Mack J.H."/>
            <person name="Chen G."/>
        </authorList>
    </citation>
    <scope>NUCLEOTIDE SEQUENCE [LARGE SCALE GENOMIC DNA]</scope>
    <source>
        <strain evidence="3">cv. DH0086</strain>
    </source>
</reference>
<evidence type="ECO:0000313" key="3">
    <source>
        <dbReference type="Proteomes" id="UP000243459"/>
    </source>
</evidence>
<feature type="region of interest" description="Disordered" evidence="1">
    <location>
        <begin position="55"/>
        <end position="97"/>
    </location>
</feature>
<feature type="compositionally biased region" description="Low complexity" evidence="1">
    <location>
        <begin position="175"/>
        <end position="185"/>
    </location>
</feature>
<organism evidence="2 3">
    <name type="scientific">Asparagus officinalis</name>
    <name type="common">Garden asparagus</name>
    <dbReference type="NCBI Taxonomy" id="4686"/>
    <lineage>
        <taxon>Eukaryota</taxon>
        <taxon>Viridiplantae</taxon>
        <taxon>Streptophyta</taxon>
        <taxon>Embryophyta</taxon>
        <taxon>Tracheophyta</taxon>
        <taxon>Spermatophyta</taxon>
        <taxon>Magnoliopsida</taxon>
        <taxon>Liliopsida</taxon>
        <taxon>Asparagales</taxon>
        <taxon>Asparagaceae</taxon>
        <taxon>Asparagoideae</taxon>
        <taxon>Asparagus</taxon>
    </lineage>
</organism>
<dbReference type="AlphaFoldDB" id="A0A5P1FF27"/>
<gene>
    <name evidence="2" type="ORF">A4U43_C03F31340</name>
</gene>
<dbReference type="EMBL" id="CM007383">
    <property type="protein sequence ID" value="ONK76712.1"/>
    <property type="molecule type" value="Genomic_DNA"/>
</dbReference>
<feature type="compositionally biased region" description="Basic and acidic residues" evidence="1">
    <location>
        <begin position="208"/>
        <end position="225"/>
    </location>
</feature>
<name>A0A5P1FF27_ASPOF</name>
<protein>
    <submittedName>
        <fullName evidence="2">Uncharacterized protein</fullName>
    </submittedName>
</protein>
<keyword evidence="3" id="KW-1185">Reference proteome</keyword>
<feature type="region of interest" description="Disordered" evidence="1">
    <location>
        <begin position="110"/>
        <end position="249"/>
    </location>
</feature>
<dbReference type="Proteomes" id="UP000243459">
    <property type="component" value="Chromosome 3"/>
</dbReference>